<dbReference type="Proteomes" id="UP000236162">
    <property type="component" value="Unassembled WGS sequence"/>
</dbReference>
<evidence type="ECO:0000259" key="8">
    <source>
        <dbReference type="PROSITE" id="PS51100"/>
    </source>
</evidence>
<evidence type="ECO:0000313" key="11">
    <source>
        <dbReference type="Proteomes" id="UP000236162"/>
    </source>
</evidence>
<keyword evidence="1" id="KW-0813">Transport</keyword>
<dbReference type="GO" id="GO:0016301">
    <property type="term" value="F:kinase activity"/>
    <property type="evidence" value="ECO:0007669"/>
    <property type="project" value="UniProtKB-KW"/>
</dbReference>
<accession>A0AAD0TQW6</accession>
<evidence type="ECO:0000313" key="12">
    <source>
        <dbReference type="Proteomes" id="UP000277896"/>
    </source>
</evidence>
<dbReference type="GO" id="GO:0009401">
    <property type="term" value="P:phosphoenolpyruvate-dependent sugar phosphotransferase system"/>
    <property type="evidence" value="ECO:0007669"/>
    <property type="project" value="UniProtKB-KW"/>
</dbReference>
<keyword evidence="4" id="KW-0808">Transferase</keyword>
<dbReference type="EMBL" id="CP032744">
    <property type="protein sequence ID" value="AYJ38338.1"/>
    <property type="molecule type" value="Genomic_DNA"/>
</dbReference>
<evidence type="ECO:0000256" key="3">
    <source>
        <dbReference type="ARBA" id="ARBA00022597"/>
    </source>
</evidence>
<dbReference type="AlphaFoldDB" id="A0AAD0TQW6"/>
<dbReference type="InterPro" id="IPR036095">
    <property type="entry name" value="PTS_EIIB-like_sf"/>
</dbReference>
<dbReference type="Gene3D" id="3.40.50.2300">
    <property type="match status" value="1"/>
</dbReference>
<keyword evidence="11" id="KW-1185">Reference proteome</keyword>
<evidence type="ECO:0000313" key="9">
    <source>
        <dbReference type="EMBL" id="AYJ38338.1"/>
    </source>
</evidence>
<dbReference type="PANTHER" id="PTHR34581:SF2">
    <property type="entry name" value="PTS SYSTEM N,N'-DIACETYLCHITOBIOSE-SPECIFIC EIIB COMPONENT"/>
    <property type="match status" value="1"/>
</dbReference>
<evidence type="ECO:0000313" key="10">
    <source>
        <dbReference type="EMBL" id="GBF02969.1"/>
    </source>
</evidence>
<evidence type="ECO:0000256" key="5">
    <source>
        <dbReference type="ARBA" id="ARBA00022683"/>
    </source>
</evidence>
<keyword evidence="6" id="KW-0418">Kinase</keyword>
<dbReference type="InterPro" id="IPR003501">
    <property type="entry name" value="PTS_EIIB_2/3"/>
</dbReference>
<evidence type="ECO:0000256" key="1">
    <source>
        <dbReference type="ARBA" id="ARBA00022448"/>
    </source>
</evidence>
<dbReference type="EMBL" id="BDOR01000018">
    <property type="protein sequence ID" value="GBF02969.1"/>
    <property type="molecule type" value="Genomic_DNA"/>
</dbReference>
<keyword evidence="3 9" id="KW-0762">Sugar transport</keyword>
<gene>
    <name evidence="9" type="ORF">LP667_05725</name>
    <name evidence="10" type="ORF">LPPLD21_02524</name>
</gene>
<keyword evidence="2" id="KW-0597">Phosphoprotein</keyword>
<sequence>MKSMNILLVCAGGMSTSILMKKLQQYRDEHGATGQIKAVGLSAYEDVYQDYDVILMGPQVAYRQSEVQTATGLPVAAIPPLDYAVGDSAHIFELAASLVQ</sequence>
<protein>
    <submittedName>
        <fullName evidence="10">Beta-glucosides-specific PTS system IIB component</fullName>
    </submittedName>
    <submittedName>
        <fullName evidence="9">PTS sugar transporter subunit IIB</fullName>
    </submittedName>
</protein>
<organism evidence="9 12">
    <name type="scientific">Lactiplantibacillus paraplantarum</name>
    <dbReference type="NCBI Taxonomy" id="60520"/>
    <lineage>
        <taxon>Bacteria</taxon>
        <taxon>Bacillati</taxon>
        <taxon>Bacillota</taxon>
        <taxon>Bacilli</taxon>
        <taxon>Lactobacillales</taxon>
        <taxon>Lactobacillaceae</taxon>
        <taxon>Lactiplantibacillus</taxon>
    </lineage>
</organism>
<evidence type="ECO:0000256" key="6">
    <source>
        <dbReference type="ARBA" id="ARBA00022777"/>
    </source>
</evidence>
<reference evidence="9 12" key="2">
    <citation type="submission" date="2018-10" db="EMBL/GenBank/DDBJ databases">
        <title>Genome seuquencing of Lactobacillus species.</title>
        <authorList>
            <person name="Baek C."/>
            <person name="Yi H."/>
        </authorList>
    </citation>
    <scope>NUCLEOTIDE SEQUENCE [LARGE SCALE GENOMIC DNA]</scope>
    <source>
        <strain evidence="9 12">DSM 10667</strain>
    </source>
</reference>
<dbReference type="SUPFAM" id="SSF52794">
    <property type="entry name" value="PTS system IIB component-like"/>
    <property type="match status" value="1"/>
</dbReference>
<evidence type="ECO:0000256" key="2">
    <source>
        <dbReference type="ARBA" id="ARBA00022553"/>
    </source>
</evidence>
<feature type="domain" description="PTS EIIB type-3" evidence="8">
    <location>
        <begin position="3"/>
        <end position="100"/>
    </location>
</feature>
<dbReference type="RefSeq" id="WP_021731369.1">
    <property type="nucleotide sequence ID" value="NZ_AVAI01000117.1"/>
</dbReference>
<reference evidence="10 11" key="1">
    <citation type="submission" date="2017-04" db="EMBL/GenBank/DDBJ databases">
        <title>In vitro and in silico characterization of Lactobacillus paraplantarum D2-1, a starter culture for soymilk fermentation.</title>
        <authorList>
            <person name="Endo A."/>
            <person name="Sasaki F."/>
            <person name="Maeno S."/>
            <person name="Kanesaki Y."/>
            <person name="Kubota E."/>
            <person name="Torres G.A."/>
            <person name="Tomita S."/>
            <person name="Nakagawa J."/>
        </authorList>
    </citation>
    <scope>NUCLEOTIDE SEQUENCE [LARGE SCALE GENOMIC DNA]</scope>
    <source>
        <strain evidence="10 11">D2-1</strain>
    </source>
</reference>
<evidence type="ECO:0000256" key="4">
    <source>
        <dbReference type="ARBA" id="ARBA00022679"/>
    </source>
</evidence>
<name>A0AAD0TQW6_9LACO</name>
<dbReference type="Pfam" id="PF02302">
    <property type="entry name" value="PTS_IIB"/>
    <property type="match status" value="1"/>
</dbReference>
<dbReference type="CDD" id="cd05564">
    <property type="entry name" value="PTS_IIB_chitobiose_lichenan"/>
    <property type="match status" value="1"/>
</dbReference>
<evidence type="ECO:0000256" key="7">
    <source>
        <dbReference type="PROSITE-ProRule" id="PRU00423"/>
    </source>
</evidence>
<dbReference type="PROSITE" id="PS51100">
    <property type="entry name" value="PTS_EIIB_TYPE_3"/>
    <property type="match status" value="1"/>
</dbReference>
<dbReference type="InterPro" id="IPR051819">
    <property type="entry name" value="PTS_sugar-specific_EIIB"/>
</dbReference>
<dbReference type="PANTHER" id="PTHR34581">
    <property type="entry name" value="PTS SYSTEM N,N'-DIACETYLCHITOBIOSE-SPECIFIC EIIB COMPONENT"/>
    <property type="match status" value="1"/>
</dbReference>
<dbReference type="Proteomes" id="UP000277896">
    <property type="component" value="Chromosome"/>
</dbReference>
<keyword evidence="5" id="KW-0598">Phosphotransferase system</keyword>
<proteinExistence type="predicted"/>
<dbReference type="InterPro" id="IPR013012">
    <property type="entry name" value="PTS_EIIB_3"/>
</dbReference>
<dbReference type="GO" id="GO:0008982">
    <property type="term" value="F:protein-N(PI)-phosphohistidine-sugar phosphotransferase activity"/>
    <property type="evidence" value="ECO:0007669"/>
    <property type="project" value="InterPro"/>
</dbReference>
<feature type="modified residue" description="Phosphocysteine; by EIIA" evidence="7">
    <location>
        <position position="10"/>
    </location>
</feature>